<dbReference type="Gene3D" id="3.90.1410.10">
    <property type="entry name" value="set domain protein methyltransferase, domain 1"/>
    <property type="match status" value="2"/>
</dbReference>
<feature type="non-terminal residue" evidence="1">
    <location>
        <position position="107"/>
    </location>
</feature>
<evidence type="ECO:0000313" key="1">
    <source>
        <dbReference type="EMBL" id="VVC88230.1"/>
    </source>
</evidence>
<reference evidence="1 2" key="1">
    <citation type="submission" date="2017-07" db="EMBL/GenBank/DDBJ databases">
        <authorList>
            <person name="Talla V."/>
            <person name="Backstrom N."/>
        </authorList>
    </citation>
    <scope>NUCLEOTIDE SEQUENCE [LARGE SCALE GENOMIC DNA]</scope>
</reference>
<dbReference type="Proteomes" id="UP000324832">
    <property type="component" value="Unassembled WGS sequence"/>
</dbReference>
<evidence type="ECO:0000313" key="2">
    <source>
        <dbReference type="Proteomes" id="UP000324832"/>
    </source>
</evidence>
<keyword evidence="2" id="KW-1185">Reference proteome</keyword>
<dbReference type="AlphaFoldDB" id="A0A5E4PTK4"/>
<dbReference type="SUPFAM" id="SSF82199">
    <property type="entry name" value="SET domain"/>
    <property type="match status" value="1"/>
</dbReference>
<dbReference type="EMBL" id="FZQP02000260">
    <property type="protein sequence ID" value="VVC88230.1"/>
    <property type="molecule type" value="Genomic_DNA"/>
</dbReference>
<protein>
    <submittedName>
        <fullName evidence="1">Uncharacterized protein</fullName>
    </submittedName>
</protein>
<proteinExistence type="predicted"/>
<name>A0A5E4PTK4_9NEOP</name>
<sequence>MIASIWLEENGAQFEGVEISAFDGYDLGMKALKYFPDESLILTIPDKVMMTEQDAYNSELKKSKPDSFWKPYIDTLPEKYSTVLYFTLDELAEIKPSPLWDMCNHEN</sequence>
<organism evidence="1 2">
    <name type="scientific">Leptidea sinapis</name>
    <dbReference type="NCBI Taxonomy" id="189913"/>
    <lineage>
        <taxon>Eukaryota</taxon>
        <taxon>Metazoa</taxon>
        <taxon>Ecdysozoa</taxon>
        <taxon>Arthropoda</taxon>
        <taxon>Hexapoda</taxon>
        <taxon>Insecta</taxon>
        <taxon>Pterygota</taxon>
        <taxon>Neoptera</taxon>
        <taxon>Endopterygota</taxon>
        <taxon>Lepidoptera</taxon>
        <taxon>Glossata</taxon>
        <taxon>Ditrysia</taxon>
        <taxon>Papilionoidea</taxon>
        <taxon>Pieridae</taxon>
        <taxon>Dismorphiinae</taxon>
        <taxon>Leptidea</taxon>
    </lineage>
</organism>
<dbReference type="InterPro" id="IPR046341">
    <property type="entry name" value="SET_dom_sf"/>
</dbReference>
<gene>
    <name evidence="1" type="ORF">LSINAPIS_LOCUS1655</name>
</gene>
<accession>A0A5E4PTK4</accession>